<gene>
    <name evidence="1" type="ORF">LSALG_LOCUS19367</name>
</gene>
<reference evidence="1" key="1">
    <citation type="submission" date="2023-04" db="EMBL/GenBank/DDBJ databases">
        <authorList>
            <person name="Vijverberg K."/>
            <person name="Xiong W."/>
            <person name="Schranz E."/>
        </authorList>
    </citation>
    <scope>NUCLEOTIDE SEQUENCE</scope>
</reference>
<dbReference type="EMBL" id="OX465080">
    <property type="protein sequence ID" value="CAI9279573.1"/>
    <property type="molecule type" value="Genomic_DNA"/>
</dbReference>
<keyword evidence="2" id="KW-1185">Reference proteome</keyword>
<accession>A0AA35YT61</accession>
<dbReference type="Proteomes" id="UP001177003">
    <property type="component" value="Chromosome 4"/>
</dbReference>
<protein>
    <submittedName>
        <fullName evidence="1">Uncharacterized protein</fullName>
    </submittedName>
</protein>
<organism evidence="1 2">
    <name type="scientific">Lactuca saligna</name>
    <name type="common">Willowleaf lettuce</name>
    <dbReference type="NCBI Taxonomy" id="75948"/>
    <lineage>
        <taxon>Eukaryota</taxon>
        <taxon>Viridiplantae</taxon>
        <taxon>Streptophyta</taxon>
        <taxon>Embryophyta</taxon>
        <taxon>Tracheophyta</taxon>
        <taxon>Spermatophyta</taxon>
        <taxon>Magnoliopsida</taxon>
        <taxon>eudicotyledons</taxon>
        <taxon>Gunneridae</taxon>
        <taxon>Pentapetalae</taxon>
        <taxon>asterids</taxon>
        <taxon>campanulids</taxon>
        <taxon>Asterales</taxon>
        <taxon>Asteraceae</taxon>
        <taxon>Cichorioideae</taxon>
        <taxon>Cichorieae</taxon>
        <taxon>Lactucinae</taxon>
        <taxon>Lactuca</taxon>
    </lineage>
</organism>
<dbReference type="AlphaFoldDB" id="A0AA35YT61"/>
<proteinExistence type="predicted"/>
<evidence type="ECO:0000313" key="1">
    <source>
        <dbReference type="EMBL" id="CAI9279573.1"/>
    </source>
</evidence>
<sequence length="222" mass="25129">MSAKKIVELCKEAKKSLHWIVLNNYDEDEMRSYKSELKLELPKSDIKKEFPSWFKEKIYCLQKDMPSDCTGELKELAYVLLCAYSYTACIVNGVRFVVNNHDLQRTTQNSGVVTFGEDGGSFTAVPVHHPHTGSSEAHPFSPTMDILICNVRSHYTCNTSRDSCPVVLDHLLDSSRTPDLHLGHAHSLPHSSFHNHNALFLLLFHPNYQIKADFARVGSPQL</sequence>
<evidence type="ECO:0000313" key="2">
    <source>
        <dbReference type="Proteomes" id="UP001177003"/>
    </source>
</evidence>
<dbReference type="PANTHER" id="PTHR48258:SF14">
    <property type="entry name" value="OS02G0583300 PROTEIN"/>
    <property type="match status" value="1"/>
</dbReference>
<dbReference type="PANTHER" id="PTHR48258">
    <property type="entry name" value="DUF4218 DOMAIN-CONTAINING PROTEIN-RELATED"/>
    <property type="match status" value="1"/>
</dbReference>
<name>A0AA35YT61_LACSI</name>